<dbReference type="Proteomes" id="UP001310594">
    <property type="component" value="Unassembled WGS sequence"/>
</dbReference>
<organism evidence="1 2">
    <name type="scientific">Elasticomyces elasticus</name>
    <dbReference type="NCBI Taxonomy" id="574655"/>
    <lineage>
        <taxon>Eukaryota</taxon>
        <taxon>Fungi</taxon>
        <taxon>Dikarya</taxon>
        <taxon>Ascomycota</taxon>
        <taxon>Pezizomycotina</taxon>
        <taxon>Dothideomycetes</taxon>
        <taxon>Dothideomycetidae</taxon>
        <taxon>Mycosphaerellales</taxon>
        <taxon>Teratosphaeriaceae</taxon>
        <taxon>Elasticomyces</taxon>
    </lineage>
</organism>
<proteinExistence type="predicted"/>
<comment type="caution">
    <text evidence="1">The sequence shown here is derived from an EMBL/GenBank/DDBJ whole genome shotgun (WGS) entry which is preliminary data.</text>
</comment>
<reference evidence="1" key="1">
    <citation type="submission" date="2023-08" db="EMBL/GenBank/DDBJ databases">
        <title>Black Yeasts Isolated from many extreme environments.</title>
        <authorList>
            <person name="Coleine C."/>
            <person name="Stajich J.E."/>
            <person name="Selbmann L."/>
        </authorList>
    </citation>
    <scope>NUCLEOTIDE SEQUENCE</scope>
    <source>
        <strain evidence="1">CCFEE 5810</strain>
    </source>
</reference>
<dbReference type="PANTHER" id="PTHR42085:SF1">
    <property type="entry name" value="F-BOX DOMAIN-CONTAINING PROTEIN"/>
    <property type="match status" value="1"/>
</dbReference>
<dbReference type="PANTHER" id="PTHR42085">
    <property type="entry name" value="F-BOX DOMAIN-CONTAINING PROTEIN"/>
    <property type="match status" value="1"/>
</dbReference>
<sequence length="405" mass="46518">MNMIIGMRRKREPPPPSTIHIFETQLKRNPQKLSLLLDLPAELCNNVYAQVFATTGRVHLSCKGHRRALASSSRLTRVDKQVHDEFTSAAWALADITTQAPDLDFRHIVAFLNRLSDAELFAMPTKCHPVQRKMVIELSITEHYNVKLLRRWLNRIGNPEKKGTDLVYRLHRADKMALAKRKRPAVAPIIPRADFLTFGTQLKEDPSKLSLLLDLPAELRNAIYEFVLASTSGVLLSRSATRRTLASSSSLPRVNKQIRDEFLATAMLMAEIHTTSIDFSFRHIVAFLNRLSEEELRALPITKLPTQRKIIIHLHPDLESSSQPQYLGRWLNRVQHPTKKGTNVVYEYRYSGSVPRYRNYHHHDDFSRRLQWWELDVEKMASGRKKDEFGDIIAALRGPRVVGTV</sequence>
<evidence type="ECO:0000313" key="2">
    <source>
        <dbReference type="Proteomes" id="UP001310594"/>
    </source>
</evidence>
<dbReference type="InterPro" id="IPR038883">
    <property type="entry name" value="AN11006-like"/>
</dbReference>
<gene>
    <name evidence="1" type="ORF">LTR97_009701</name>
</gene>
<dbReference type="AlphaFoldDB" id="A0AAN7ZZH5"/>
<protein>
    <submittedName>
        <fullName evidence="1">Uncharacterized protein</fullName>
    </submittedName>
</protein>
<dbReference type="EMBL" id="JAVRQU010000016">
    <property type="protein sequence ID" value="KAK5694080.1"/>
    <property type="molecule type" value="Genomic_DNA"/>
</dbReference>
<evidence type="ECO:0000313" key="1">
    <source>
        <dbReference type="EMBL" id="KAK5694080.1"/>
    </source>
</evidence>
<name>A0AAN7ZZH5_9PEZI</name>
<accession>A0AAN7ZZH5</accession>